<comment type="subunit">
    <text evidence="4">The methyltransferase is composed of M and S polypeptides.</text>
</comment>
<dbReference type="Proteomes" id="UP000254098">
    <property type="component" value="Unassembled WGS sequence"/>
</dbReference>
<evidence type="ECO:0000256" key="3">
    <source>
        <dbReference type="ARBA" id="ARBA00023125"/>
    </source>
</evidence>
<proteinExistence type="inferred from homology"/>
<dbReference type="PANTHER" id="PTHR43140:SF1">
    <property type="entry name" value="TYPE I RESTRICTION ENZYME ECOKI SPECIFICITY SUBUNIT"/>
    <property type="match status" value="1"/>
</dbReference>
<dbReference type="InterPro" id="IPR051212">
    <property type="entry name" value="Type-I_RE_S_subunit"/>
</dbReference>
<reference evidence="6 7" key="1">
    <citation type="submission" date="2018-06" db="EMBL/GenBank/DDBJ databases">
        <authorList>
            <consortium name="Pathogen Informatics"/>
            <person name="Doyle S."/>
        </authorList>
    </citation>
    <scope>NUCLEOTIDE SEQUENCE [LARGE SCALE GENOMIC DNA]</scope>
    <source>
        <strain evidence="6 7">NCTC1080</strain>
    </source>
</reference>
<dbReference type="GO" id="GO:0003677">
    <property type="term" value="F:DNA binding"/>
    <property type="evidence" value="ECO:0007669"/>
    <property type="project" value="UniProtKB-KW"/>
</dbReference>
<dbReference type="InterPro" id="IPR044946">
    <property type="entry name" value="Restrct_endonuc_typeI_TRD_sf"/>
</dbReference>
<evidence type="ECO:0000256" key="1">
    <source>
        <dbReference type="ARBA" id="ARBA00010923"/>
    </source>
</evidence>
<evidence type="ECO:0000313" key="6">
    <source>
        <dbReference type="EMBL" id="SUO78318.1"/>
    </source>
</evidence>
<protein>
    <recommendedName>
        <fullName evidence="5">Type I restriction modification DNA specificity domain-containing protein</fullName>
    </recommendedName>
</protein>
<name>A0ABD7NFF3_9STRE</name>
<evidence type="ECO:0000256" key="2">
    <source>
        <dbReference type="ARBA" id="ARBA00022747"/>
    </source>
</evidence>
<feature type="domain" description="Type I restriction modification DNA specificity" evidence="5">
    <location>
        <begin position="8"/>
        <end position="179"/>
    </location>
</feature>
<organism evidence="6 7">
    <name type="scientific">Streptococcus viridans</name>
    <dbReference type="NCBI Taxonomy" id="78535"/>
    <lineage>
        <taxon>Bacteria</taxon>
        <taxon>Bacillati</taxon>
        <taxon>Bacillota</taxon>
        <taxon>Bacilli</taxon>
        <taxon>Lactobacillales</taxon>
        <taxon>Streptococcaceae</taxon>
        <taxon>Streptococcus</taxon>
    </lineage>
</organism>
<keyword evidence="2" id="KW-0680">Restriction system</keyword>
<comment type="caution">
    <text evidence="6">The sequence shown here is derived from an EMBL/GenBank/DDBJ whole genome shotgun (WGS) entry which is preliminary data.</text>
</comment>
<evidence type="ECO:0000256" key="4">
    <source>
        <dbReference type="ARBA" id="ARBA00038652"/>
    </source>
</evidence>
<dbReference type="RefSeq" id="WP_051415233.1">
    <property type="nucleotide sequence ID" value="NZ_UHHS01000001.1"/>
</dbReference>
<dbReference type="Pfam" id="PF01420">
    <property type="entry name" value="Methylase_S"/>
    <property type="match status" value="1"/>
</dbReference>
<dbReference type="AlphaFoldDB" id="A0ABD7NFF3"/>
<evidence type="ECO:0000313" key="7">
    <source>
        <dbReference type="Proteomes" id="UP000254098"/>
    </source>
</evidence>
<sequence>MLTDQSVYKVVPLASVFDKPQGGEWGKDDPDNTGVPVLRTTNFTDEGIIDFTDVATRIIPLDKVEKKSLSKGDILIEKSGGSSDKPVGRVVYFESDDNTYLNNNFTAKLHLNGIFDLNPFYVFKLMFVNYWMGGTKIHEGKTTGIHNIRLNDYLEKTYIPLAPRSIQDEYVEFAEQSDKSK</sequence>
<dbReference type="Gene3D" id="3.90.220.20">
    <property type="entry name" value="DNA methylase specificity domains"/>
    <property type="match status" value="1"/>
</dbReference>
<accession>A0ABD7NFF3</accession>
<keyword evidence="3" id="KW-0238">DNA-binding</keyword>
<dbReference type="SUPFAM" id="SSF116734">
    <property type="entry name" value="DNA methylase specificity domain"/>
    <property type="match status" value="1"/>
</dbReference>
<gene>
    <name evidence="6" type="ORF">NCTC1080_01201</name>
</gene>
<keyword evidence="7" id="KW-1185">Reference proteome</keyword>
<dbReference type="InterPro" id="IPR000055">
    <property type="entry name" value="Restrct_endonuc_typeI_TRD"/>
</dbReference>
<dbReference type="PANTHER" id="PTHR43140">
    <property type="entry name" value="TYPE-1 RESTRICTION ENZYME ECOKI SPECIFICITY PROTEIN"/>
    <property type="match status" value="1"/>
</dbReference>
<dbReference type="GO" id="GO:0009307">
    <property type="term" value="P:DNA restriction-modification system"/>
    <property type="evidence" value="ECO:0007669"/>
    <property type="project" value="UniProtKB-KW"/>
</dbReference>
<comment type="similarity">
    <text evidence="1">Belongs to the type-I restriction system S methylase family.</text>
</comment>
<evidence type="ECO:0000259" key="5">
    <source>
        <dbReference type="Pfam" id="PF01420"/>
    </source>
</evidence>
<dbReference type="EMBL" id="UHHS01000001">
    <property type="protein sequence ID" value="SUO78318.1"/>
    <property type="molecule type" value="Genomic_DNA"/>
</dbReference>